<dbReference type="EMBL" id="SGJB01000004">
    <property type="protein sequence ID" value="TQQ85130.1"/>
    <property type="molecule type" value="Genomic_DNA"/>
</dbReference>
<dbReference type="GO" id="GO:0005524">
    <property type="term" value="F:ATP binding"/>
    <property type="evidence" value="ECO:0007669"/>
    <property type="project" value="UniProtKB-KW"/>
</dbReference>
<sequence length="267" mass="30214">MKIYALVGKSGTGKSHKAIELSYEKDIDWIIDDGLLIHRGNIVAGKSAKQSKTKVEAVRTAIFSDETHRKNVREKINSDTPGKILVIGTSDKMVNRIAERLDLGTIYEYIYINTISTDEEIEKARECRKNGRHIIPAPTVQVKNMVNGISINSLRGYFVGRNNEIKEVEKTVIRPTFSYIGGFYISPDAVIQIIRHVCETIGFVTKVKHIDVENSESYTDVNIGIFIDSADNLKMVKKLQFNIKKSLETMTMINIRKVNINIIKIKK</sequence>
<proteinExistence type="predicted"/>
<accession>A0A544QWR2</accession>
<comment type="caution">
    <text evidence="1">The sequence shown here is derived from an EMBL/GenBank/DDBJ whole genome shotgun (WGS) entry which is preliminary data.</text>
</comment>
<gene>
    <name evidence="1" type="ORF">EXD82_03275</name>
</gene>
<evidence type="ECO:0000313" key="2">
    <source>
        <dbReference type="Proteomes" id="UP000317863"/>
    </source>
</evidence>
<protein>
    <submittedName>
        <fullName evidence="1">ATP-binding protein</fullName>
    </submittedName>
</protein>
<dbReference type="Proteomes" id="UP000317863">
    <property type="component" value="Unassembled WGS sequence"/>
</dbReference>
<reference evidence="1 2" key="1">
    <citation type="submission" date="2019-02" db="EMBL/GenBank/DDBJ databases">
        <title>Peptostreptococcaceae bacterium ZHW00191 nov., a new bacterium isolated from the human gut.</title>
        <authorList>
            <person name="Zhou H.-W."/>
            <person name="Chen X.-J."/>
        </authorList>
    </citation>
    <scope>NUCLEOTIDE SEQUENCE [LARGE SCALE GENOMIC DNA]</scope>
    <source>
        <strain evidence="1 2">ZHW00191</strain>
    </source>
</reference>
<dbReference type="OrthoDB" id="5429664at2"/>
<keyword evidence="1" id="KW-0067">ATP-binding</keyword>
<keyword evidence="2" id="KW-1185">Reference proteome</keyword>
<dbReference type="RefSeq" id="WP_142535487.1">
    <property type="nucleotide sequence ID" value="NZ_SGJB01000004.1"/>
</dbReference>
<dbReference type="AlphaFoldDB" id="A0A544QWR2"/>
<keyword evidence="1" id="KW-0547">Nucleotide-binding</keyword>
<name>A0A544QWR2_9FIRM</name>
<organism evidence="1 2">
    <name type="scientific">Peptacetobacter hominis</name>
    <dbReference type="NCBI Taxonomy" id="2743610"/>
    <lineage>
        <taxon>Bacteria</taxon>
        <taxon>Bacillati</taxon>
        <taxon>Bacillota</taxon>
        <taxon>Clostridia</taxon>
        <taxon>Peptostreptococcales</taxon>
        <taxon>Peptostreptococcaceae</taxon>
        <taxon>Peptacetobacter</taxon>
    </lineage>
</organism>
<evidence type="ECO:0000313" key="1">
    <source>
        <dbReference type="EMBL" id="TQQ85130.1"/>
    </source>
</evidence>